<evidence type="ECO:0008006" key="3">
    <source>
        <dbReference type="Google" id="ProtNLM"/>
    </source>
</evidence>
<dbReference type="AlphaFoldDB" id="A0A0G0JJM0"/>
<dbReference type="STRING" id="1618481.US54_C0049G0012"/>
<name>A0A0G0JJM0_9BACT</name>
<proteinExistence type="predicted"/>
<accession>A0A0G0JJM0</accession>
<gene>
    <name evidence="1" type="ORF">US54_C0049G0012</name>
</gene>
<comment type="caution">
    <text evidence="1">The sequence shown here is derived from an EMBL/GenBank/DDBJ whole genome shotgun (WGS) entry which is preliminary data.</text>
</comment>
<dbReference type="Proteomes" id="UP000034471">
    <property type="component" value="Unassembled WGS sequence"/>
</dbReference>
<evidence type="ECO:0000313" key="1">
    <source>
        <dbReference type="EMBL" id="KKQ36939.1"/>
    </source>
</evidence>
<organism evidence="1 2">
    <name type="scientific">Candidatus Roizmanbacteria bacterium GW2011_GWA2_37_7</name>
    <dbReference type="NCBI Taxonomy" id="1618481"/>
    <lineage>
        <taxon>Bacteria</taxon>
        <taxon>Candidatus Roizmaniibacteriota</taxon>
    </lineage>
</organism>
<evidence type="ECO:0000313" key="2">
    <source>
        <dbReference type="Proteomes" id="UP000034471"/>
    </source>
</evidence>
<dbReference type="EMBL" id="LBTJ01000049">
    <property type="protein sequence ID" value="KKQ36939.1"/>
    <property type="molecule type" value="Genomic_DNA"/>
</dbReference>
<reference evidence="1 2" key="1">
    <citation type="journal article" date="2015" name="Nature">
        <title>rRNA introns, odd ribosomes, and small enigmatic genomes across a large radiation of phyla.</title>
        <authorList>
            <person name="Brown C.T."/>
            <person name="Hug L.A."/>
            <person name="Thomas B.C."/>
            <person name="Sharon I."/>
            <person name="Castelle C.J."/>
            <person name="Singh A."/>
            <person name="Wilkins M.J."/>
            <person name="Williams K.H."/>
            <person name="Banfield J.F."/>
        </authorList>
    </citation>
    <scope>NUCLEOTIDE SEQUENCE [LARGE SCALE GENOMIC DNA]</scope>
</reference>
<protein>
    <recommendedName>
        <fullName evidence="3">Mannosyl-glycoprotein endo-beta-N-acetylglucosamidase-like domain-containing protein</fullName>
    </recommendedName>
</protein>
<sequence length="191" mass="21768">MTKKIVFLSVFFVLFIVINISVSTRIYANTARSRSITLILQEFDQLSGEGFENQELEFFFDSNIKDRRIAILKAFFRRHESPLYDHADFIVKVSDAYELDFRLIPAIAMQESTACKFIPNNSHNCWGWGIYGNKLKRFNSYSEAIETVAKGLKANYIDKGLTTPEAIMAKYTPNSNGSWARGVTNVLGVLE</sequence>